<proteinExistence type="predicted"/>
<dbReference type="InterPro" id="IPR008000">
    <property type="entry name" value="Rham/fucose_mutarotase"/>
</dbReference>
<dbReference type="GO" id="GO:0016857">
    <property type="term" value="F:racemase and epimerase activity, acting on carbohydrates and derivatives"/>
    <property type="evidence" value="ECO:0007669"/>
    <property type="project" value="InterPro"/>
</dbReference>
<keyword evidence="2" id="KW-1185">Reference proteome</keyword>
<sequence>MRAAEGAIPLAKYFFMYQCRPGTEAEYVERHKQVWPGVVQALKNAGFSNFITFMKGNQLYATIDNDGDFRTAWAKFQADPETQRWEKYMSEILITDVTQGEMEVIDNVVFRMD</sequence>
<evidence type="ECO:0008006" key="3">
    <source>
        <dbReference type="Google" id="ProtNLM"/>
    </source>
</evidence>
<comment type="caution">
    <text evidence="1">The sequence shown here is derived from an EMBL/GenBank/DDBJ whole genome shotgun (WGS) entry which is preliminary data.</text>
</comment>
<organism evidence="1 2">
    <name type="scientific">Paenibacillus montanisoli</name>
    <dbReference type="NCBI Taxonomy" id="2081970"/>
    <lineage>
        <taxon>Bacteria</taxon>
        <taxon>Bacillati</taxon>
        <taxon>Bacillota</taxon>
        <taxon>Bacilli</taxon>
        <taxon>Bacillales</taxon>
        <taxon>Paenibacillaceae</taxon>
        <taxon>Paenibacillus</taxon>
    </lineage>
</organism>
<evidence type="ECO:0000313" key="1">
    <source>
        <dbReference type="EMBL" id="RAP77924.1"/>
    </source>
</evidence>
<dbReference type="Pfam" id="PF05336">
    <property type="entry name" value="rhaM"/>
    <property type="match status" value="1"/>
</dbReference>
<accession>A0A328UC44</accession>
<name>A0A328UC44_9BACL</name>
<dbReference type="PANTHER" id="PTHR34389">
    <property type="entry name" value="L-RHAMNOSE MUTAROTASE"/>
    <property type="match status" value="1"/>
</dbReference>
<dbReference type="SUPFAM" id="SSF54909">
    <property type="entry name" value="Dimeric alpha+beta barrel"/>
    <property type="match status" value="1"/>
</dbReference>
<dbReference type="OrthoDB" id="9799608at2"/>
<dbReference type="Gene3D" id="3.30.70.100">
    <property type="match status" value="1"/>
</dbReference>
<dbReference type="EMBL" id="QLUW01000001">
    <property type="protein sequence ID" value="RAP77924.1"/>
    <property type="molecule type" value="Genomic_DNA"/>
</dbReference>
<reference evidence="1 2" key="1">
    <citation type="submission" date="2018-06" db="EMBL/GenBank/DDBJ databases">
        <title>Paenibacillus montanisoli sp. nov., isolated from mountain area soil.</title>
        <authorList>
            <person name="Wu M."/>
        </authorList>
    </citation>
    <scope>NUCLEOTIDE SEQUENCE [LARGE SCALE GENOMIC DNA]</scope>
    <source>
        <strain evidence="1 2">RA17</strain>
    </source>
</reference>
<dbReference type="Proteomes" id="UP000249260">
    <property type="component" value="Unassembled WGS sequence"/>
</dbReference>
<dbReference type="GO" id="GO:0019301">
    <property type="term" value="P:rhamnose catabolic process"/>
    <property type="evidence" value="ECO:0007669"/>
    <property type="project" value="TreeGrafter"/>
</dbReference>
<gene>
    <name evidence="1" type="ORF">DL346_05565</name>
</gene>
<dbReference type="AlphaFoldDB" id="A0A328UC44"/>
<dbReference type="PANTHER" id="PTHR34389:SF2">
    <property type="entry name" value="L-RHAMNOSE MUTAROTASE"/>
    <property type="match status" value="1"/>
</dbReference>
<evidence type="ECO:0000313" key="2">
    <source>
        <dbReference type="Proteomes" id="UP000249260"/>
    </source>
</evidence>
<protein>
    <recommendedName>
        <fullName evidence="3">L-rhamnose mutarotase</fullName>
    </recommendedName>
</protein>
<dbReference type="InterPro" id="IPR011008">
    <property type="entry name" value="Dimeric_a/b-barrel"/>
</dbReference>